<evidence type="ECO:0000313" key="3">
    <source>
        <dbReference type="Proteomes" id="UP000467840"/>
    </source>
</evidence>
<evidence type="ECO:0000313" key="2">
    <source>
        <dbReference type="EMBL" id="KAF2317478.1"/>
    </source>
</evidence>
<keyword evidence="1" id="KW-1133">Transmembrane helix</keyword>
<gene>
    <name evidence="2" type="ORF">GH714_022638</name>
</gene>
<keyword evidence="1" id="KW-0812">Transmembrane</keyword>
<sequence>MAGYAVVNFAQECVNAIDCLGATIRDRVQRKCLWLGWFPLGILVGVITDGSLISSRRRASAGGLIRNDVGSLGGRLHRQSGDVRSSPHSSLLGSIKELINKDWTVLVKHIYRKNDLTKG</sequence>
<dbReference type="EMBL" id="JAAGAX010000004">
    <property type="protein sequence ID" value="KAF2317478.1"/>
    <property type="molecule type" value="Genomic_DNA"/>
</dbReference>
<protein>
    <submittedName>
        <fullName evidence="2">Uncharacterized protein</fullName>
    </submittedName>
</protein>
<feature type="transmembrane region" description="Helical" evidence="1">
    <location>
        <begin position="34"/>
        <end position="53"/>
    </location>
</feature>
<keyword evidence="1" id="KW-0472">Membrane</keyword>
<evidence type="ECO:0000256" key="1">
    <source>
        <dbReference type="SAM" id="Phobius"/>
    </source>
</evidence>
<dbReference type="AlphaFoldDB" id="A0A6A6MYF2"/>
<keyword evidence="3" id="KW-1185">Reference proteome</keyword>
<comment type="caution">
    <text evidence="2">The sequence shown here is derived from an EMBL/GenBank/DDBJ whole genome shotgun (WGS) entry which is preliminary data.</text>
</comment>
<reference evidence="2 3" key="1">
    <citation type="journal article" date="2020" name="Mol. Plant">
        <title>The Chromosome-Based Rubber Tree Genome Provides New Insights into Spurge Genome Evolution and Rubber Biosynthesis.</title>
        <authorList>
            <person name="Liu J."/>
            <person name="Shi C."/>
            <person name="Shi C.C."/>
            <person name="Li W."/>
            <person name="Zhang Q.J."/>
            <person name="Zhang Y."/>
            <person name="Li K."/>
            <person name="Lu H.F."/>
            <person name="Shi C."/>
            <person name="Zhu S.T."/>
            <person name="Xiao Z.Y."/>
            <person name="Nan H."/>
            <person name="Yue Y."/>
            <person name="Zhu X.G."/>
            <person name="Wu Y."/>
            <person name="Hong X.N."/>
            <person name="Fan G.Y."/>
            <person name="Tong Y."/>
            <person name="Zhang D."/>
            <person name="Mao C.L."/>
            <person name="Liu Y.L."/>
            <person name="Hao S.J."/>
            <person name="Liu W.Q."/>
            <person name="Lv M.Q."/>
            <person name="Zhang H.B."/>
            <person name="Liu Y."/>
            <person name="Hu-Tang G.R."/>
            <person name="Wang J.P."/>
            <person name="Wang J.H."/>
            <person name="Sun Y.H."/>
            <person name="Ni S.B."/>
            <person name="Chen W.B."/>
            <person name="Zhang X.C."/>
            <person name="Jiao Y.N."/>
            <person name="Eichler E.E."/>
            <person name="Li G.H."/>
            <person name="Liu X."/>
            <person name="Gao L.Z."/>
        </authorList>
    </citation>
    <scope>NUCLEOTIDE SEQUENCE [LARGE SCALE GENOMIC DNA]</scope>
    <source>
        <strain evidence="3">cv. GT1</strain>
        <tissue evidence="2">Leaf</tissue>
    </source>
</reference>
<proteinExistence type="predicted"/>
<dbReference type="Proteomes" id="UP000467840">
    <property type="component" value="Chromosome 6"/>
</dbReference>
<name>A0A6A6MYF2_HEVBR</name>
<accession>A0A6A6MYF2</accession>
<organism evidence="2 3">
    <name type="scientific">Hevea brasiliensis</name>
    <name type="common">Para rubber tree</name>
    <name type="synonym">Siphonia brasiliensis</name>
    <dbReference type="NCBI Taxonomy" id="3981"/>
    <lineage>
        <taxon>Eukaryota</taxon>
        <taxon>Viridiplantae</taxon>
        <taxon>Streptophyta</taxon>
        <taxon>Embryophyta</taxon>
        <taxon>Tracheophyta</taxon>
        <taxon>Spermatophyta</taxon>
        <taxon>Magnoliopsida</taxon>
        <taxon>eudicotyledons</taxon>
        <taxon>Gunneridae</taxon>
        <taxon>Pentapetalae</taxon>
        <taxon>rosids</taxon>
        <taxon>fabids</taxon>
        <taxon>Malpighiales</taxon>
        <taxon>Euphorbiaceae</taxon>
        <taxon>Crotonoideae</taxon>
        <taxon>Micrandreae</taxon>
        <taxon>Hevea</taxon>
    </lineage>
</organism>